<reference evidence="2" key="2">
    <citation type="submission" date="2020-09" db="EMBL/GenBank/DDBJ databases">
        <authorList>
            <person name="Sun Q."/>
            <person name="Ohkuma M."/>
        </authorList>
    </citation>
    <scope>NUCLEOTIDE SEQUENCE</scope>
    <source>
        <strain evidence="2">JCM 3086</strain>
    </source>
</reference>
<comment type="caution">
    <text evidence="2">The sequence shown here is derived from an EMBL/GenBank/DDBJ whole genome shotgun (WGS) entry which is preliminary data.</text>
</comment>
<dbReference type="Proteomes" id="UP000657574">
    <property type="component" value="Unassembled WGS sequence"/>
</dbReference>
<evidence type="ECO:0000256" key="1">
    <source>
        <dbReference type="SAM" id="MobiDB-lite"/>
    </source>
</evidence>
<accession>A0A917NKB4</accession>
<reference evidence="2" key="1">
    <citation type="journal article" date="2014" name="Int. J. Syst. Evol. Microbiol.">
        <title>Complete genome sequence of Corynebacterium casei LMG S-19264T (=DSM 44701T), isolated from a smear-ripened cheese.</title>
        <authorList>
            <consortium name="US DOE Joint Genome Institute (JGI-PGF)"/>
            <person name="Walter F."/>
            <person name="Albersmeier A."/>
            <person name="Kalinowski J."/>
            <person name="Ruckert C."/>
        </authorList>
    </citation>
    <scope>NUCLEOTIDE SEQUENCE</scope>
    <source>
        <strain evidence="2">JCM 3086</strain>
    </source>
</reference>
<dbReference type="EMBL" id="BMQA01000004">
    <property type="protein sequence ID" value="GGJ06879.1"/>
    <property type="molecule type" value="Genomic_DNA"/>
</dbReference>
<name>A0A917NKB4_9ACTN</name>
<dbReference type="AlphaFoldDB" id="A0A917NKB4"/>
<organism evidence="2 3">
    <name type="scientific">Streptomyces brasiliensis</name>
    <dbReference type="NCBI Taxonomy" id="1954"/>
    <lineage>
        <taxon>Bacteria</taxon>
        <taxon>Bacillati</taxon>
        <taxon>Actinomycetota</taxon>
        <taxon>Actinomycetes</taxon>
        <taxon>Kitasatosporales</taxon>
        <taxon>Streptomycetaceae</taxon>
        <taxon>Streptomyces</taxon>
    </lineage>
</organism>
<keyword evidence="3" id="KW-1185">Reference proteome</keyword>
<proteinExistence type="predicted"/>
<evidence type="ECO:0000313" key="2">
    <source>
        <dbReference type="EMBL" id="GGJ06879.1"/>
    </source>
</evidence>
<sequence length="164" mass="16816">MPRVAADDTLTLTPCPWTVMAGSTARQVHSVVSSERVISAWISGAENSVNGLEVDRAAHVVHQDVDPAVVLQCGRRRLLGPRVCLQVGGDGLRAQLGGGLVDQVGAVHEGQPGGLGGQPPRHGEPDALGGTGDQDRLTGEPVRVDGAHAHAASAVCRTAAGRCC</sequence>
<gene>
    <name evidence="2" type="ORF">GCM10010121_016660</name>
</gene>
<feature type="region of interest" description="Disordered" evidence="1">
    <location>
        <begin position="107"/>
        <end position="140"/>
    </location>
</feature>
<protein>
    <submittedName>
        <fullName evidence="2">Uncharacterized protein</fullName>
    </submittedName>
</protein>
<evidence type="ECO:0000313" key="3">
    <source>
        <dbReference type="Proteomes" id="UP000657574"/>
    </source>
</evidence>